<dbReference type="Proteomes" id="UP000807342">
    <property type="component" value="Unassembled WGS sequence"/>
</dbReference>
<proteinExistence type="predicted"/>
<protein>
    <submittedName>
        <fullName evidence="1">Uncharacterized protein</fullName>
    </submittedName>
</protein>
<organism evidence="1 2">
    <name type="scientific">Macrolepiota fuliginosa MF-IS2</name>
    <dbReference type="NCBI Taxonomy" id="1400762"/>
    <lineage>
        <taxon>Eukaryota</taxon>
        <taxon>Fungi</taxon>
        <taxon>Dikarya</taxon>
        <taxon>Basidiomycota</taxon>
        <taxon>Agaricomycotina</taxon>
        <taxon>Agaricomycetes</taxon>
        <taxon>Agaricomycetidae</taxon>
        <taxon>Agaricales</taxon>
        <taxon>Agaricineae</taxon>
        <taxon>Agaricaceae</taxon>
        <taxon>Macrolepiota</taxon>
    </lineage>
</organism>
<gene>
    <name evidence="1" type="ORF">P691DRAFT_786064</name>
</gene>
<name>A0A9P6BUR5_9AGAR</name>
<dbReference type="EMBL" id="MU154024">
    <property type="protein sequence ID" value="KAF9439537.1"/>
    <property type="molecule type" value="Genomic_DNA"/>
</dbReference>
<dbReference type="AlphaFoldDB" id="A0A9P6BUR5"/>
<keyword evidence="2" id="KW-1185">Reference proteome</keyword>
<comment type="caution">
    <text evidence="1">The sequence shown here is derived from an EMBL/GenBank/DDBJ whole genome shotgun (WGS) entry which is preliminary data.</text>
</comment>
<sequence length="146" mass="14455">GGGGALGHRVFATASANEGLGGGPGLDDVDTAGADVTGRGGGVGMAGMGRGAGVCMAASLNTCVGAGGSMWISSSSEWGQVQGGGGDGDEGSEGIIEEVDVHLIIIGFFLLFGGFKRWEGESGGLICEADGIEFVAYLYLFFIQGL</sequence>
<evidence type="ECO:0000313" key="2">
    <source>
        <dbReference type="Proteomes" id="UP000807342"/>
    </source>
</evidence>
<evidence type="ECO:0000313" key="1">
    <source>
        <dbReference type="EMBL" id="KAF9439537.1"/>
    </source>
</evidence>
<reference evidence="1" key="1">
    <citation type="submission" date="2020-11" db="EMBL/GenBank/DDBJ databases">
        <authorList>
            <consortium name="DOE Joint Genome Institute"/>
            <person name="Ahrendt S."/>
            <person name="Riley R."/>
            <person name="Andreopoulos W."/>
            <person name="Labutti K."/>
            <person name="Pangilinan J."/>
            <person name="Ruiz-Duenas F.J."/>
            <person name="Barrasa J.M."/>
            <person name="Sanchez-Garcia M."/>
            <person name="Camarero S."/>
            <person name="Miyauchi S."/>
            <person name="Serrano A."/>
            <person name="Linde D."/>
            <person name="Babiker R."/>
            <person name="Drula E."/>
            <person name="Ayuso-Fernandez I."/>
            <person name="Pacheco R."/>
            <person name="Padilla G."/>
            <person name="Ferreira P."/>
            <person name="Barriuso J."/>
            <person name="Kellner H."/>
            <person name="Castanera R."/>
            <person name="Alfaro M."/>
            <person name="Ramirez L."/>
            <person name="Pisabarro A.G."/>
            <person name="Kuo A."/>
            <person name="Tritt A."/>
            <person name="Lipzen A."/>
            <person name="He G."/>
            <person name="Yan M."/>
            <person name="Ng V."/>
            <person name="Cullen D."/>
            <person name="Martin F."/>
            <person name="Rosso M.-N."/>
            <person name="Henrissat B."/>
            <person name="Hibbett D."/>
            <person name="Martinez A.T."/>
            <person name="Grigoriev I.V."/>
        </authorList>
    </citation>
    <scope>NUCLEOTIDE SEQUENCE</scope>
    <source>
        <strain evidence="1">MF-IS2</strain>
    </source>
</reference>
<feature type="non-terminal residue" evidence="1">
    <location>
        <position position="1"/>
    </location>
</feature>
<accession>A0A9P6BUR5</accession>